<feature type="compositionally biased region" description="Low complexity" evidence="1">
    <location>
        <begin position="297"/>
        <end position="340"/>
    </location>
</feature>
<dbReference type="OrthoDB" id="2746456at2759"/>
<feature type="compositionally biased region" description="Low complexity" evidence="1">
    <location>
        <begin position="112"/>
        <end position="123"/>
    </location>
</feature>
<feature type="region of interest" description="Disordered" evidence="1">
    <location>
        <begin position="1"/>
        <end position="459"/>
    </location>
</feature>
<organism evidence="2 3">
    <name type="scientific">Coprinopsis cinerea (strain Okayama-7 / 130 / ATCC MYA-4618 / FGSC 9003)</name>
    <name type="common">Inky cap fungus</name>
    <name type="synonym">Hormographiella aspergillata</name>
    <dbReference type="NCBI Taxonomy" id="240176"/>
    <lineage>
        <taxon>Eukaryota</taxon>
        <taxon>Fungi</taxon>
        <taxon>Dikarya</taxon>
        <taxon>Basidiomycota</taxon>
        <taxon>Agaricomycotina</taxon>
        <taxon>Agaricomycetes</taxon>
        <taxon>Agaricomycetidae</taxon>
        <taxon>Agaricales</taxon>
        <taxon>Agaricineae</taxon>
        <taxon>Psathyrellaceae</taxon>
        <taxon>Coprinopsis</taxon>
    </lineage>
</organism>
<dbReference type="OMA" id="MARMKHI"/>
<proteinExistence type="predicted"/>
<evidence type="ECO:0000256" key="1">
    <source>
        <dbReference type="SAM" id="MobiDB-lite"/>
    </source>
</evidence>
<evidence type="ECO:0008006" key="4">
    <source>
        <dbReference type="Google" id="ProtNLM"/>
    </source>
</evidence>
<feature type="compositionally biased region" description="Basic and acidic residues" evidence="1">
    <location>
        <begin position="64"/>
        <end position="74"/>
    </location>
</feature>
<feature type="compositionally biased region" description="Polar residues" evidence="1">
    <location>
        <begin position="217"/>
        <end position="243"/>
    </location>
</feature>
<dbReference type="InParanoid" id="A8PI39"/>
<feature type="compositionally biased region" description="Low complexity" evidence="1">
    <location>
        <begin position="155"/>
        <end position="167"/>
    </location>
</feature>
<feature type="compositionally biased region" description="Basic and acidic residues" evidence="1">
    <location>
        <begin position="132"/>
        <end position="142"/>
    </location>
</feature>
<feature type="compositionally biased region" description="Basic and acidic residues" evidence="1">
    <location>
        <begin position="261"/>
        <end position="274"/>
    </location>
</feature>
<evidence type="ECO:0000313" key="2">
    <source>
        <dbReference type="EMBL" id="EAU80303.2"/>
    </source>
</evidence>
<feature type="region of interest" description="Disordered" evidence="1">
    <location>
        <begin position="648"/>
        <end position="709"/>
    </location>
</feature>
<dbReference type="RefSeq" id="XP_001841511.2">
    <property type="nucleotide sequence ID" value="XM_001841459.2"/>
</dbReference>
<sequence length="709" mass="77490">MSEVAATPGPSSAPIREPSATQPFPELSPLSPPVNDSDVPSLPGFSDLDDNDGLPELSQVFKTILDRSPSKNHEEDSESESSEEEDELDDTDVKEEEDEVEIPNDDSKSNDSSDSDGCSESSPSLPPSDINDLARSDSETRHSTRQNDVSKANDSSDSGSPSLPPSDMNGFARSASETRKFKRRAHIEDSESGDDSSNPFRPPPTPPTRLPFGRPTQKSVVNSASALRQASKASTTNGADQAPSSSKSKKRKSDNLFDEYGVVRRENSGTRREFNIQALLETLEPYPGADRHKAKKSSSSSSRGQEDTSSSSSKPTSKPPSTNGTSEKSGSSSKPPSLLSRMKKRDEKASVQAPTSVDKDKSKVASTPIDKGKNKEPSAKSEDTRKSVAASDGVRATPQTTNAVGSSSSTKLDVAPQPPPPPSSVPRPRKRQRSNSVTLLEPSATAPPGPAPKRPRPSVTYVPAAIGRYTRSETHWYLDGSLLVQLEKTRFKLHRSRMVKVSGWVRYLLGDVDERLFVKREMKERHLGVDGEEVVVKMDGLGFSVGEFGEMLDALDEAITFVAKPPSFLRTASILRVAHKLDIPMFESWARDVITKTWSANLDDLTPEPIPYAVETVALARQCNLPSSVLKRALYEIVRRDNYDLDRQVGDGDGMSEEEEMEVEEERWVEKIEDGVKKDGDEDEEDDDVVVVVKKKTGRPKAKGGGWRR</sequence>
<keyword evidence="3" id="KW-1185">Reference proteome</keyword>
<feature type="compositionally biased region" description="Pro residues" evidence="1">
    <location>
        <begin position="200"/>
        <end position="209"/>
    </location>
</feature>
<feature type="compositionally biased region" description="Acidic residues" evidence="1">
    <location>
        <begin position="654"/>
        <end position="665"/>
    </location>
</feature>
<protein>
    <recommendedName>
        <fullName evidence="4">BTB domain-containing protein</fullName>
    </recommendedName>
</protein>
<reference evidence="2 3" key="1">
    <citation type="journal article" date="2010" name="Proc. Natl. Acad. Sci. U.S.A.">
        <title>Insights into evolution of multicellular fungi from the assembled chromosomes of the mushroom Coprinopsis cinerea (Coprinus cinereus).</title>
        <authorList>
            <person name="Stajich J.E."/>
            <person name="Wilke S.K."/>
            <person name="Ahren D."/>
            <person name="Au C.H."/>
            <person name="Birren B.W."/>
            <person name="Borodovsky M."/>
            <person name="Burns C."/>
            <person name="Canback B."/>
            <person name="Casselton L.A."/>
            <person name="Cheng C.K."/>
            <person name="Deng J."/>
            <person name="Dietrich F.S."/>
            <person name="Fargo D.C."/>
            <person name="Farman M.L."/>
            <person name="Gathman A.C."/>
            <person name="Goldberg J."/>
            <person name="Guigo R."/>
            <person name="Hoegger P.J."/>
            <person name="Hooker J.B."/>
            <person name="Huggins A."/>
            <person name="James T.Y."/>
            <person name="Kamada T."/>
            <person name="Kilaru S."/>
            <person name="Kodira C."/>
            <person name="Kues U."/>
            <person name="Kupfer D."/>
            <person name="Kwan H.S."/>
            <person name="Lomsadze A."/>
            <person name="Li W."/>
            <person name="Lilly W.W."/>
            <person name="Ma L.J."/>
            <person name="Mackey A.J."/>
            <person name="Manning G."/>
            <person name="Martin F."/>
            <person name="Muraguchi H."/>
            <person name="Natvig D.O."/>
            <person name="Palmerini H."/>
            <person name="Ramesh M.A."/>
            <person name="Rehmeyer C.J."/>
            <person name="Roe B.A."/>
            <person name="Shenoy N."/>
            <person name="Stanke M."/>
            <person name="Ter-Hovhannisyan V."/>
            <person name="Tunlid A."/>
            <person name="Velagapudi R."/>
            <person name="Vision T.J."/>
            <person name="Zeng Q."/>
            <person name="Zolan M.E."/>
            <person name="Pukkila P.J."/>
        </authorList>
    </citation>
    <scope>NUCLEOTIDE SEQUENCE [LARGE SCALE GENOMIC DNA]</scope>
    <source>
        <strain evidence="3">Okayama-7 / 130 / ATCC MYA-4618 / FGSC 9003</strain>
    </source>
</reference>
<dbReference type="KEGG" id="cci:CC1G_13243"/>
<comment type="caution">
    <text evidence="2">The sequence shown here is derived from an EMBL/GenBank/DDBJ whole genome shotgun (WGS) entry which is preliminary data.</text>
</comment>
<dbReference type="eggNOG" id="ENOG502SS7W">
    <property type="taxonomic scope" value="Eukaryota"/>
</dbReference>
<dbReference type="AlphaFoldDB" id="A8PI39"/>
<gene>
    <name evidence="2" type="ORF">CC1G_13243</name>
</gene>
<feature type="compositionally biased region" description="Basic and acidic residues" evidence="1">
    <location>
        <begin position="370"/>
        <end position="386"/>
    </location>
</feature>
<dbReference type="EMBL" id="AACS02000021">
    <property type="protein sequence ID" value="EAU80303.2"/>
    <property type="molecule type" value="Genomic_DNA"/>
</dbReference>
<feature type="compositionally biased region" description="Acidic residues" evidence="1">
    <location>
        <begin position="75"/>
        <end position="104"/>
    </location>
</feature>
<feature type="compositionally biased region" description="Basic and acidic residues" evidence="1">
    <location>
        <begin position="666"/>
        <end position="680"/>
    </location>
</feature>
<dbReference type="GeneID" id="6018219"/>
<evidence type="ECO:0000313" key="3">
    <source>
        <dbReference type="Proteomes" id="UP000001861"/>
    </source>
</evidence>
<feature type="compositionally biased region" description="Polar residues" evidence="1">
    <location>
        <begin position="397"/>
        <end position="411"/>
    </location>
</feature>
<name>A8PI39_COPC7</name>
<feature type="compositionally biased region" description="Basic residues" evidence="1">
    <location>
        <begin position="693"/>
        <end position="709"/>
    </location>
</feature>
<dbReference type="HOGENOM" id="CLU_389322_0_0_1"/>
<dbReference type="VEuPathDB" id="FungiDB:CC1G_13243"/>
<accession>A8PI39</accession>
<dbReference type="Proteomes" id="UP000001861">
    <property type="component" value="Unassembled WGS sequence"/>
</dbReference>
<feature type="compositionally biased region" description="Pro residues" evidence="1">
    <location>
        <begin position="416"/>
        <end position="425"/>
    </location>
</feature>